<comment type="caution">
    <text evidence="2">The sequence shown here is derived from an EMBL/GenBank/DDBJ whole genome shotgun (WGS) entry which is preliminary data.</text>
</comment>
<dbReference type="AlphaFoldDB" id="A0A6I2U4M9"/>
<proteinExistence type="predicted"/>
<sequence length="627" mass="70073">MIKKSISLIAVMLTMAVAAMAQKQVVKEDYWWNDQPDSYVWSSESNFIVNNYAVATMPQEMEGCVIDELAFYATEISRLTDIRLFVTSKLSQSLDNFDMVLTPSELPTEPDAKGRWRVSVKLPEDYTVPFGGAYIGYSSKPTEENAPDIFTWTTDPEGGTVSSDETMCITCKSDDGELFWTPVGKTFGAAAVTAHIKERTVEENSVALYEKTEYVKKTGEKNFEYILPVKNLSAKEIKSLTYTINIDGGETKEYTYTFQYPFKAFGLSSIVGTIDAPDTDGCHAMNVEITKVDGVDNTSDAKNMKLMLVTVPESAPRYTIVESFRNASKGMMPLNIVGERKLKELYGDKAIILGANSGDYFKCDDYQDVVRKYYYNNLGNFCFDRALPAIDPYRGYHLYDDQSEMVYSTNEAFDFINALVSEATVGIDARWHDSECSAIDVNVATTFLYDREDAPYHLELYLKESPLLTVGMDDPNWVNEAIVNGFYGSKVELPEEFDEFVNAYFILTNYNVENQVRACWGALSGIDGSITAPIIKDVPQTYSATLDLSEINIRDKNNLHLVAMLVNPGGTVVNAAEVSLGNTTSIDNIKDSTKAITPDYIYDLRGIKMKEAKKGIYIQGGKLRVKN</sequence>
<gene>
    <name evidence="2" type="ORF">FYJ72_14025</name>
</gene>
<evidence type="ECO:0000313" key="3">
    <source>
        <dbReference type="Proteomes" id="UP000450161"/>
    </source>
</evidence>
<feature type="chain" id="PRO_5026349179" evidence="1">
    <location>
        <begin position="22"/>
        <end position="627"/>
    </location>
</feature>
<name>A0A6I2U4M9_9BACT</name>
<feature type="signal peptide" evidence="1">
    <location>
        <begin position="1"/>
        <end position="21"/>
    </location>
</feature>
<keyword evidence="1" id="KW-0732">Signal</keyword>
<dbReference type="RefSeq" id="WP_006846523.1">
    <property type="nucleotide sequence ID" value="NZ_JADYTV010000056.1"/>
</dbReference>
<protein>
    <submittedName>
        <fullName evidence="2">Uncharacterized protein</fullName>
    </submittedName>
</protein>
<accession>A0A6I2U4M9</accession>
<reference evidence="2 3" key="1">
    <citation type="submission" date="2019-08" db="EMBL/GenBank/DDBJ databases">
        <title>In-depth cultivation of the pig gut microbiome towards novel bacterial diversity and tailored functional studies.</title>
        <authorList>
            <person name="Wylensek D."/>
            <person name="Hitch T.C.A."/>
            <person name="Clavel T."/>
        </authorList>
    </citation>
    <scope>NUCLEOTIDE SEQUENCE [LARGE SCALE GENOMIC DNA]</scope>
    <source>
        <strain evidence="2 3">LKV-178-WT-2C</strain>
    </source>
</reference>
<evidence type="ECO:0000256" key="1">
    <source>
        <dbReference type="SAM" id="SignalP"/>
    </source>
</evidence>
<dbReference type="EMBL" id="VUNF01000043">
    <property type="protein sequence ID" value="MST78739.1"/>
    <property type="molecule type" value="Genomic_DNA"/>
</dbReference>
<organism evidence="2 3">
    <name type="scientific">Segatella copri</name>
    <dbReference type="NCBI Taxonomy" id="165179"/>
    <lineage>
        <taxon>Bacteria</taxon>
        <taxon>Pseudomonadati</taxon>
        <taxon>Bacteroidota</taxon>
        <taxon>Bacteroidia</taxon>
        <taxon>Bacteroidales</taxon>
        <taxon>Prevotellaceae</taxon>
        <taxon>Segatella</taxon>
    </lineage>
</organism>
<dbReference type="Proteomes" id="UP000450161">
    <property type="component" value="Unassembled WGS sequence"/>
</dbReference>
<evidence type="ECO:0000313" key="2">
    <source>
        <dbReference type="EMBL" id="MST78739.1"/>
    </source>
</evidence>
<dbReference type="GeneID" id="69849354"/>